<accession>A0A7R8ZFU7</accession>
<organism evidence="2">
    <name type="scientific">Timema douglasi</name>
    <name type="common">Walking stick</name>
    <dbReference type="NCBI Taxonomy" id="61478"/>
    <lineage>
        <taxon>Eukaryota</taxon>
        <taxon>Metazoa</taxon>
        <taxon>Ecdysozoa</taxon>
        <taxon>Arthropoda</taxon>
        <taxon>Hexapoda</taxon>
        <taxon>Insecta</taxon>
        <taxon>Pterygota</taxon>
        <taxon>Neoptera</taxon>
        <taxon>Polyneoptera</taxon>
        <taxon>Phasmatodea</taxon>
        <taxon>Timematodea</taxon>
        <taxon>Timematoidea</taxon>
        <taxon>Timematidae</taxon>
        <taxon>Timema</taxon>
    </lineage>
</organism>
<gene>
    <name evidence="2" type="ORF">TDIB3V08_LOCUS11079</name>
</gene>
<feature type="signal peptide" evidence="1">
    <location>
        <begin position="1"/>
        <end position="19"/>
    </location>
</feature>
<sequence length="130" mass="14801">MKGLMLTVCLSVFLGVVWGVPSPAGQKYTNKYDHLDIDAILSNERALNVYVKCILDQGQCPPEGKELKEHIPDAVKTSCKKCTDSQKNFLRKSSRFLIEKRPAEWKQLLDHFDKEGTYVDSFTKFVMADD</sequence>
<proteinExistence type="predicted"/>
<dbReference type="InterPro" id="IPR036682">
    <property type="entry name" value="OS_D_A10/PebIII_sf"/>
</dbReference>
<keyword evidence="1" id="KW-0732">Signal</keyword>
<dbReference type="AlphaFoldDB" id="A0A7R8ZFU7"/>
<protein>
    <submittedName>
        <fullName evidence="2">Uncharacterized protein</fullName>
    </submittedName>
</protein>
<name>A0A7R8ZFU7_TIMDO</name>
<dbReference type="PANTHER" id="PTHR11257:SF12">
    <property type="entry name" value="EJACULATORY BULB-SPECIFIC PROTEIN 3-RELATED"/>
    <property type="match status" value="1"/>
</dbReference>
<dbReference type="SUPFAM" id="SSF100910">
    <property type="entry name" value="Chemosensory protein Csp2"/>
    <property type="match status" value="1"/>
</dbReference>
<reference evidence="2" key="1">
    <citation type="submission" date="2020-11" db="EMBL/GenBank/DDBJ databases">
        <authorList>
            <person name="Tran Van P."/>
        </authorList>
    </citation>
    <scope>NUCLEOTIDE SEQUENCE</scope>
</reference>
<evidence type="ECO:0000256" key="1">
    <source>
        <dbReference type="SAM" id="SignalP"/>
    </source>
</evidence>
<dbReference type="EMBL" id="OA573505">
    <property type="protein sequence ID" value="CAD7204923.1"/>
    <property type="molecule type" value="Genomic_DNA"/>
</dbReference>
<evidence type="ECO:0000313" key="2">
    <source>
        <dbReference type="EMBL" id="CAD7204923.1"/>
    </source>
</evidence>
<dbReference type="PANTHER" id="PTHR11257">
    <property type="entry name" value="CHEMOSENSORY PROTEIN-RELATED"/>
    <property type="match status" value="1"/>
</dbReference>
<dbReference type="InterPro" id="IPR005055">
    <property type="entry name" value="A10/PebIII"/>
</dbReference>
<dbReference type="Pfam" id="PF03392">
    <property type="entry name" value="OS-D"/>
    <property type="match status" value="1"/>
</dbReference>
<dbReference type="Gene3D" id="1.10.2080.10">
    <property type="entry name" value="Insect odorant-binding protein A10/Ejaculatory bulb-specific protein 3"/>
    <property type="match status" value="1"/>
</dbReference>
<feature type="chain" id="PRO_5030642014" evidence="1">
    <location>
        <begin position="20"/>
        <end position="130"/>
    </location>
</feature>